<feature type="region of interest" description="Disordered" evidence="1">
    <location>
        <begin position="1"/>
        <end position="24"/>
    </location>
</feature>
<evidence type="ECO:0000313" key="2">
    <source>
        <dbReference type="EMBL" id="QZN96440.1"/>
    </source>
</evidence>
<name>A0ABX9ATX7_9ENTR</name>
<feature type="compositionally biased region" description="Basic residues" evidence="1">
    <location>
        <begin position="1"/>
        <end position="14"/>
    </location>
</feature>
<evidence type="ECO:0000256" key="1">
    <source>
        <dbReference type="SAM" id="MobiDB-lite"/>
    </source>
</evidence>
<protein>
    <submittedName>
        <fullName evidence="2">Uncharacterized protein</fullName>
    </submittedName>
</protein>
<proteinExistence type="predicted"/>
<keyword evidence="3" id="KW-1185">Reference proteome</keyword>
<organism evidence="2 3">
    <name type="scientific">Symbiopectobacterium purcellii</name>
    <dbReference type="NCBI Taxonomy" id="2871826"/>
    <lineage>
        <taxon>Bacteria</taxon>
        <taxon>Pseudomonadati</taxon>
        <taxon>Pseudomonadota</taxon>
        <taxon>Gammaproteobacteria</taxon>
        <taxon>Enterobacterales</taxon>
        <taxon>Enterobacteriaceae</taxon>
    </lineage>
</organism>
<dbReference type="EMBL" id="CP081864">
    <property type="protein sequence ID" value="QZN96440.1"/>
    <property type="molecule type" value="Genomic_DNA"/>
</dbReference>
<gene>
    <name evidence="2" type="ORF">K6K13_02955</name>
</gene>
<sequence length="54" mass="6394">MARNSRNFKQKGTCRPHPDPETLMPEDAAKKFAEFFRLQQQLYLAQHESEEKSK</sequence>
<reference evidence="2 3" key="1">
    <citation type="submission" date="2021-08" db="EMBL/GenBank/DDBJ databases">
        <title>Culture and genomic analysis of Symbiopectobacterium purcellii sp. nov. gen. nov., isolated from the leafhopper Empoasca decipiens.</title>
        <authorList>
            <person name="Nadal-Jimenez P."/>
            <person name="Siozios S."/>
            <person name="Halliday N."/>
            <person name="Camara M."/>
            <person name="Hurst G.D.D."/>
        </authorList>
    </citation>
    <scope>NUCLEOTIDE SEQUENCE [LARGE SCALE GENOMIC DNA]</scope>
    <source>
        <strain evidence="2 3">SyEd1</strain>
    </source>
</reference>
<dbReference type="Proteomes" id="UP000825886">
    <property type="component" value="Chromosome"/>
</dbReference>
<evidence type="ECO:0000313" key="3">
    <source>
        <dbReference type="Proteomes" id="UP000825886"/>
    </source>
</evidence>
<accession>A0ABX9ATX7</accession>
<dbReference type="RefSeq" id="WP_222159478.1">
    <property type="nucleotide sequence ID" value="NZ_CP081864.1"/>
</dbReference>